<dbReference type="FunFam" id="2.30.30.40:FF:000153">
    <property type="entry name" value="rho guanine nucleotide exchange factor 26"/>
    <property type="match status" value="1"/>
</dbReference>
<dbReference type="InterPro" id="IPR035797">
    <property type="entry name" value="ARHGEF16/ARHGEF26_SH3"/>
</dbReference>
<dbReference type="Pfam" id="PF00018">
    <property type="entry name" value="SH3_1"/>
    <property type="match status" value="1"/>
</dbReference>
<dbReference type="InterPro" id="IPR036028">
    <property type="entry name" value="SH3-like_dom_sf"/>
</dbReference>
<feature type="compositionally biased region" description="Low complexity" evidence="3">
    <location>
        <begin position="13"/>
        <end position="22"/>
    </location>
</feature>
<dbReference type="SMART" id="SM00326">
    <property type="entry name" value="SH3"/>
    <property type="match status" value="1"/>
</dbReference>
<dbReference type="Proteomes" id="UP001488838">
    <property type="component" value="Unassembled WGS sequence"/>
</dbReference>
<evidence type="ECO:0000256" key="1">
    <source>
        <dbReference type="ARBA" id="ARBA00022443"/>
    </source>
</evidence>
<feature type="region of interest" description="Disordered" evidence="3">
    <location>
        <begin position="1"/>
        <end position="22"/>
    </location>
</feature>
<evidence type="ECO:0000256" key="3">
    <source>
        <dbReference type="SAM" id="MobiDB-lite"/>
    </source>
</evidence>
<dbReference type="PROSITE" id="PS50002">
    <property type="entry name" value="SH3"/>
    <property type="match status" value="1"/>
</dbReference>
<protein>
    <recommendedName>
        <fullName evidence="4">SH3 domain-containing protein</fullName>
    </recommendedName>
</protein>
<comment type="caution">
    <text evidence="5">The sequence shown here is derived from an EMBL/GenBank/DDBJ whole genome shotgun (WGS) entry which is preliminary data.</text>
</comment>
<dbReference type="GO" id="GO:0005085">
    <property type="term" value="F:guanyl-nucleotide exchange factor activity"/>
    <property type="evidence" value="ECO:0007669"/>
    <property type="project" value="InterPro"/>
</dbReference>
<evidence type="ECO:0000259" key="4">
    <source>
        <dbReference type="PROSITE" id="PS50002"/>
    </source>
</evidence>
<dbReference type="SUPFAM" id="SSF50044">
    <property type="entry name" value="SH3-domain"/>
    <property type="match status" value="1"/>
</dbReference>
<evidence type="ECO:0000313" key="6">
    <source>
        <dbReference type="Proteomes" id="UP001488838"/>
    </source>
</evidence>
<dbReference type="PANTHER" id="PTHR12845">
    <property type="entry name" value="GUANINE NUCLEOTIDE EXCHANGE FACTOR"/>
    <property type="match status" value="1"/>
</dbReference>
<dbReference type="AlphaFoldDB" id="A0AAW0I6Q7"/>
<evidence type="ECO:0000313" key="5">
    <source>
        <dbReference type="EMBL" id="KAK7810123.1"/>
    </source>
</evidence>
<dbReference type="Gene3D" id="2.30.30.40">
    <property type="entry name" value="SH3 Domains"/>
    <property type="match status" value="1"/>
</dbReference>
<evidence type="ECO:0000256" key="2">
    <source>
        <dbReference type="PROSITE-ProRule" id="PRU00192"/>
    </source>
</evidence>
<sequence length="109" mass="12368">MRTLWLESRPRRSPAQSASASPGITELTLTQVEIIRSFTAKQPDELSLQVADVVLIYQRVGDGWYEGERLRDGERGWFPMECAKEITCQATIDKNVERMGRLLGLETNV</sequence>
<dbReference type="PANTHER" id="PTHR12845:SF4">
    <property type="entry name" value="RHO GUANINE NUCLEOTIDE EXCHANGE FACTOR 26"/>
    <property type="match status" value="1"/>
</dbReference>
<dbReference type="CDD" id="cd11938">
    <property type="entry name" value="SH3_ARHGEF16_26"/>
    <property type="match status" value="1"/>
</dbReference>
<accession>A0AAW0I6Q7</accession>
<proteinExistence type="predicted"/>
<keyword evidence="6" id="KW-1185">Reference proteome</keyword>
<feature type="domain" description="SH3" evidence="4">
    <location>
        <begin position="27"/>
        <end position="88"/>
    </location>
</feature>
<dbReference type="EMBL" id="JBBHLL010000203">
    <property type="protein sequence ID" value="KAK7810123.1"/>
    <property type="molecule type" value="Genomic_DNA"/>
</dbReference>
<dbReference type="InterPro" id="IPR047271">
    <property type="entry name" value="Ephexin-like"/>
</dbReference>
<gene>
    <name evidence="5" type="ORF">U0070_026527</name>
</gene>
<organism evidence="5 6">
    <name type="scientific">Myodes glareolus</name>
    <name type="common">Bank vole</name>
    <name type="synonym">Clethrionomys glareolus</name>
    <dbReference type="NCBI Taxonomy" id="447135"/>
    <lineage>
        <taxon>Eukaryota</taxon>
        <taxon>Metazoa</taxon>
        <taxon>Chordata</taxon>
        <taxon>Craniata</taxon>
        <taxon>Vertebrata</taxon>
        <taxon>Euteleostomi</taxon>
        <taxon>Mammalia</taxon>
        <taxon>Eutheria</taxon>
        <taxon>Euarchontoglires</taxon>
        <taxon>Glires</taxon>
        <taxon>Rodentia</taxon>
        <taxon>Myomorpha</taxon>
        <taxon>Muroidea</taxon>
        <taxon>Cricetidae</taxon>
        <taxon>Arvicolinae</taxon>
        <taxon>Myodes</taxon>
    </lineage>
</organism>
<keyword evidence="1 2" id="KW-0728">SH3 domain</keyword>
<dbReference type="InterPro" id="IPR001452">
    <property type="entry name" value="SH3_domain"/>
</dbReference>
<name>A0AAW0I6Q7_MYOGA</name>
<reference evidence="5 6" key="1">
    <citation type="journal article" date="2023" name="bioRxiv">
        <title>Conserved and derived expression patterns and positive selection on dental genes reveal complex evolutionary context of ever-growing rodent molars.</title>
        <authorList>
            <person name="Calamari Z.T."/>
            <person name="Song A."/>
            <person name="Cohen E."/>
            <person name="Akter M."/>
            <person name="Roy R.D."/>
            <person name="Hallikas O."/>
            <person name="Christensen M.M."/>
            <person name="Li P."/>
            <person name="Marangoni P."/>
            <person name="Jernvall J."/>
            <person name="Klein O.D."/>
        </authorList>
    </citation>
    <scope>NUCLEOTIDE SEQUENCE [LARGE SCALE GENOMIC DNA]</scope>
    <source>
        <strain evidence="5">V071</strain>
    </source>
</reference>